<comment type="caution">
    <text evidence="3">The sequence shown here is derived from an EMBL/GenBank/DDBJ whole genome shotgun (WGS) entry which is preliminary data.</text>
</comment>
<evidence type="ECO:0000313" key="3">
    <source>
        <dbReference type="EMBL" id="GGX59403.1"/>
    </source>
</evidence>
<feature type="signal peptide" evidence="2">
    <location>
        <begin position="1"/>
        <end position="24"/>
    </location>
</feature>
<accession>A0A918NDK4</accession>
<dbReference type="RefSeq" id="WP_189609944.1">
    <property type="nucleotide sequence ID" value="NZ_BMXR01000007.1"/>
</dbReference>
<evidence type="ECO:0000256" key="1">
    <source>
        <dbReference type="SAM" id="MobiDB-lite"/>
    </source>
</evidence>
<dbReference type="AlphaFoldDB" id="A0A918NDK4"/>
<gene>
    <name evidence="3" type="ORF">GCM10007392_29120</name>
</gene>
<keyword evidence="2" id="KW-0732">Signal</keyword>
<proteinExistence type="predicted"/>
<reference evidence="3" key="2">
    <citation type="submission" date="2020-09" db="EMBL/GenBank/DDBJ databases">
        <authorList>
            <person name="Sun Q."/>
            <person name="Kim S."/>
        </authorList>
    </citation>
    <scope>NUCLEOTIDE SEQUENCE</scope>
    <source>
        <strain evidence="3">KCTC 22169</strain>
    </source>
</reference>
<keyword evidence="4" id="KW-1185">Reference proteome</keyword>
<evidence type="ECO:0000256" key="2">
    <source>
        <dbReference type="SAM" id="SignalP"/>
    </source>
</evidence>
<reference evidence="3" key="1">
    <citation type="journal article" date="2014" name="Int. J. Syst. Evol. Microbiol.">
        <title>Complete genome sequence of Corynebacterium casei LMG S-19264T (=DSM 44701T), isolated from a smear-ripened cheese.</title>
        <authorList>
            <consortium name="US DOE Joint Genome Institute (JGI-PGF)"/>
            <person name="Walter F."/>
            <person name="Albersmeier A."/>
            <person name="Kalinowski J."/>
            <person name="Ruckert C."/>
        </authorList>
    </citation>
    <scope>NUCLEOTIDE SEQUENCE</scope>
    <source>
        <strain evidence="3">KCTC 22169</strain>
    </source>
</reference>
<name>A0A918NDK4_9GAMM</name>
<feature type="chain" id="PRO_5037126955" evidence="2">
    <location>
        <begin position="25"/>
        <end position="109"/>
    </location>
</feature>
<sequence>MSAFHSLHSLLFALTVLASVPAWAQTTETQRCIDSEAAPDEPVRDGFAALSGNDPTSSDPPFLGIDNTRPTLAAPMRNTGLNSAPCAELISVSHHWSYWPQAPPYPVIV</sequence>
<dbReference type="Proteomes" id="UP000626148">
    <property type="component" value="Unassembled WGS sequence"/>
</dbReference>
<evidence type="ECO:0000313" key="4">
    <source>
        <dbReference type="Proteomes" id="UP000626148"/>
    </source>
</evidence>
<dbReference type="EMBL" id="BMXR01000007">
    <property type="protein sequence ID" value="GGX59403.1"/>
    <property type="molecule type" value="Genomic_DNA"/>
</dbReference>
<organism evidence="3 4">
    <name type="scientific">Saccharospirillum salsuginis</name>
    <dbReference type="NCBI Taxonomy" id="418750"/>
    <lineage>
        <taxon>Bacteria</taxon>
        <taxon>Pseudomonadati</taxon>
        <taxon>Pseudomonadota</taxon>
        <taxon>Gammaproteobacteria</taxon>
        <taxon>Oceanospirillales</taxon>
        <taxon>Saccharospirillaceae</taxon>
        <taxon>Saccharospirillum</taxon>
    </lineage>
</organism>
<protein>
    <submittedName>
        <fullName evidence="3">Uncharacterized protein</fullName>
    </submittedName>
</protein>
<feature type="region of interest" description="Disordered" evidence="1">
    <location>
        <begin position="33"/>
        <end position="63"/>
    </location>
</feature>